<dbReference type="InterPro" id="IPR036425">
    <property type="entry name" value="MoaB/Mog-like_dom_sf"/>
</dbReference>
<keyword evidence="3" id="KW-0285">Flavoprotein</keyword>
<dbReference type="PANTHER" id="PTHR23293">
    <property type="entry name" value="FAD SYNTHETASE-RELATED FMN ADENYLYLTRANSFERASE"/>
    <property type="match status" value="1"/>
</dbReference>
<gene>
    <name evidence="15" type="ORF">SEMRO_103_G052450.1</name>
</gene>
<dbReference type="SUPFAM" id="SSF52402">
    <property type="entry name" value="Adenine nucleotide alpha hydrolases-like"/>
    <property type="match status" value="1"/>
</dbReference>
<evidence type="ECO:0000256" key="5">
    <source>
        <dbReference type="ARBA" id="ARBA00022679"/>
    </source>
</evidence>
<dbReference type="Proteomes" id="UP001153069">
    <property type="component" value="Unassembled WGS sequence"/>
</dbReference>
<keyword evidence="6" id="KW-0548">Nucleotidyltransferase</keyword>
<keyword evidence="4" id="KW-0288">FMN</keyword>
<dbReference type="PANTHER" id="PTHR23293:SF9">
    <property type="entry name" value="FAD SYNTHASE"/>
    <property type="match status" value="1"/>
</dbReference>
<protein>
    <recommendedName>
        <fullName evidence="2">FAD synthase</fullName>
        <ecNumber evidence="2">2.7.7.2</ecNumber>
    </recommendedName>
    <alternativeName>
        <fullName evidence="10">FAD pyrophosphorylase</fullName>
    </alternativeName>
    <alternativeName>
        <fullName evidence="11">FMN adenylyltransferase</fullName>
    </alternativeName>
</protein>
<dbReference type="Pfam" id="PF00994">
    <property type="entry name" value="MoCF_biosynth"/>
    <property type="match status" value="1"/>
</dbReference>
<dbReference type="SUPFAM" id="SSF53218">
    <property type="entry name" value="Molybdenum cofactor biosynthesis proteins"/>
    <property type="match status" value="1"/>
</dbReference>
<evidence type="ECO:0000256" key="12">
    <source>
        <dbReference type="ARBA" id="ARBA00049494"/>
    </source>
</evidence>
<dbReference type="Pfam" id="PF01507">
    <property type="entry name" value="PAPS_reduct"/>
    <property type="match status" value="1"/>
</dbReference>
<dbReference type="EC" id="2.7.7.2" evidence="2"/>
<feature type="compositionally biased region" description="Low complexity" evidence="13">
    <location>
        <begin position="1"/>
        <end position="21"/>
    </location>
</feature>
<feature type="compositionally biased region" description="Polar residues" evidence="13">
    <location>
        <begin position="335"/>
        <end position="346"/>
    </location>
</feature>
<evidence type="ECO:0000256" key="13">
    <source>
        <dbReference type="SAM" id="MobiDB-lite"/>
    </source>
</evidence>
<dbReference type="GO" id="GO:0003919">
    <property type="term" value="F:FMN adenylyltransferase activity"/>
    <property type="evidence" value="ECO:0007669"/>
    <property type="project" value="UniProtKB-EC"/>
</dbReference>
<evidence type="ECO:0000256" key="9">
    <source>
        <dbReference type="ARBA" id="ARBA00022840"/>
    </source>
</evidence>
<dbReference type="OrthoDB" id="270728at2759"/>
<evidence type="ECO:0000256" key="6">
    <source>
        <dbReference type="ARBA" id="ARBA00022695"/>
    </source>
</evidence>
<dbReference type="Gene3D" id="3.40.50.620">
    <property type="entry name" value="HUPs"/>
    <property type="match status" value="1"/>
</dbReference>
<evidence type="ECO:0000313" key="16">
    <source>
        <dbReference type="Proteomes" id="UP001153069"/>
    </source>
</evidence>
<dbReference type="InterPro" id="IPR002500">
    <property type="entry name" value="PAPS_reduct_dom"/>
</dbReference>
<dbReference type="GO" id="GO:0005524">
    <property type="term" value="F:ATP binding"/>
    <property type="evidence" value="ECO:0007669"/>
    <property type="project" value="UniProtKB-KW"/>
</dbReference>
<keyword evidence="8" id="KW-0274">FAD</keyword>
<keyword evidence="16" id="KW-1185">Reference proteome</keyword>
<keyword evidence="7" id="KW-0547">Nucleotide-binding</keyword>
<evidence type="ECO:0000256" key="11">
    <source>
        <dbReference type="ARBA" id="ARBA00031871"/>
    </source>
</evidence>
<dbReference type="AlphaFoldDB" id="A0A9N8DIG5"/>
<feature type="region of interest" description="Disordered" evidence="13">
    <location>
        <begin position="369"/>
        <end position="394"/>
    </location>
</feature>
<evidence type="ECO:0000313" key="15">
    <source>
        <dbReference type="EMBL" id="CAB9501241.1"/>
    </source>
</evidence>
<evidence type="ECO:0000256" key="1">
    <source>
        <dbReference type="ARBA" id="ARBA00004726"/>
    </source>
</evidence>
<accession>A0A9N8DIG5</accession>
<sequence length="695" mass="77667">MGIQSTQDPTTSSTSTSSETTIPNWRVLSLPKEEDQEDSLAFLQERAPWSNQQYQEALDLYDKFISCSDSYIAPGIKDALNVLDHAYRLYGPQSVVCSFNGGKDAVVILQLLRAAHAHHYRQQEEQQQEHDKTTIIRPRALYFEHADEFPQVLAYLQNSVQQYDLDMIAFDKGIKFNQGLEVLVQNNLVPQQSSSTKITLPMGFVLGTRVGDPNAGDQGYFCPSSHYMPPFMRVNPILEWTYGQVWHFLRVFSLPYCVLYDQGYTSLGTTKDTNPCPALAVPGMTVTQNTTLPKYWPAYMLQDWSQERAGRIKKEKKKSSTTTATTKDNNKGDNIPSTSSAPSNKAESVISIPSALRATDPKQLIRKKQDELAISPVETQNDGGENADNDLDESCWSYDKSSNHSLASSVEQRTAGLLVIGDEILKGATADTNTQAAAKAFRENSVLLKRVVVVSDDQEAIINEILQMQNEVDILVTSGGVGPTHDDVTIKSVAAALNQDLVLHEEMALLLQEKMNKTDNDSNSNDNNAVVELTEAQRKMATLPSRSKLRYLADKQDWPVLQCRNIFILPGVPEFFTHKIEYVADYVSSDIELERSTVYKVILSVDETSIVTVLNTAVEAHPDVTFGSYPFVSHPEFKTVLTLEGRLRSAEPEIFSRKSFSKPQMDHHVRMALDYLLTHLPEGSILRVENDDGLL</sequence>
<organism evidence="15 16">
    <name type="scientific">Seminavis robusta</name>
    <dbReference type="NCBI Taxonomy" id="568900"/>
    <lineage>
        <taxon>Eukaryota</taxon>
        <taxon>Sar</taxon>
        <taxon>Stramenopiles</taxon>
        <taxon>Ochrophyta</taxon>
        <taxon>Bacillariophyta</taxon>
        <taxon>Bacillariophyceae</taxon>
        <taxon>Bacillariophycidae</taxon>
        <taxon>Naviculales</taxon>
        <taxon>Naviculaceae</taxon>
        <taxon>Seminavis</taxon>
    </lineage>
</organism>
<dbReference type="Pfam" id="PF24102">
    <property type="entry name" value="FLAD1_M"/>
    <property type="match status" value="1"/>
</dbReference>
<dbReference type="EMBL" id="CAICTM010000102">
    <property type="protein sequence ID" value="CAB9501241.1"/>
    <property type="molecule type" value="Genomic_DNA"/>
</dbReference>
<comment type="catalytic activity">
    <reaction evidence="12">
        <text>FMN + ATP + H(+) = FAD + diphosphate</text>
        <dbReference type="Rhea" id="RHEA:17237"/>
        <dbReference type="ChEBI" id="CHEBI:15378"/>
        <dbReference type="ChEBI" id="CHEBI:30616"/>
        <dbReference type="ChEBI" id="CHEBI:33019"/>
        <dbReference type="ChEBI" id="CHEBI:57692"/>
        <dbReference type="ChEBI" id="CHEBI:58210"/>
        <dbReference type="EC" id="2.7.7.2"/>
    </reaction>
</comment>
<evidence type="ECO:0000256" key="3">
    <source>
        <dbReference type="ARBA" id="ARBA00022630"/>
    </source>
</evidence>
<dbReference type="InterPro" id="IPR056596">
    <property type="entry name" value="FLAD1_M"/>
</dbReference>
<dbReference type="InterPro" id="IPR014729">
    <property type="entry name" value="Rossmann-like_a/b/a_fold"/>
</dbReference>
<comment type="pathway">
    <text evidence="1">Cofactor biosynthesis; FAD biosynthesis; FAD from FMN: step 1/1.</text>
</comment>
<comment type="caution">
    <text evidence="15">The sequence shown here is derived from an EMBL/GenBank/DDBJ whole genome shotgun (WGS) entry which is preliminary data.</text>
</comment>
<dbReference type="GO" id="GO:0006747">
    <property type="term" value="P:FAD biosynthetic process"/>
    <property type="evidence" value="ECO:0007669"/>
    <property type="project" value="TreeGrafter"/>
</dbReference>
<feature type="domain" description="MoaB/Mog" evidence="14">
    <location>
        <begin position="416"/>
        <end position="590"/>
    </location>
</feature>
<proteinExistence type="predicted"/>
<dbReference type="CDD" id="cd23948">
    <property type="entry name" value="FAD_synthase"/>
    <property type="match status" value="1"/>
</dbReference>
<keyword evidence="9" id="KW-0067">ATP-binding</keyword>
<evidence type="ECO:0000259" key="14">
    <source>
        <dbReference type="SMART" id="SM00852"/>
    </source>
</evidence>
<keyword evidence="5" id="KW-0808">Transferase</keyword>
<evidence type="ECO:0000256" key="8">
    <source>
        <dbReference type="ARBA" id="ARBA00022827"/>
    </source>
</evidence>
<feature type="region of interest" description="Disordered" evidence="13">
    <location>
        <begin position="310"/>
        <end position="348"/>
    </location>
</feature>
<evidence type="ECO:0000256" key="7">
    <source>
        <dbReference type="ARBA" id="ARBA00022741"/>
    </source>
</evidence>
<dbReference type="Gene3D" id="3.40.980.10">
    <property type="entry name" value="MoaB/Mog-like domain"/>
    <property type="match status" value="1"/>
</dbReference>
<evidence type="ECO:0000256" key="10">
    <source>
        <dbReference type="ARBA" id="ARBA00031145"/>
    </source>
</evidence>
<feature type="region of interest" description="Disordered" evidence="13">
    <location>
        <begin position="1"/>
        <end position="24"/>
    </location>
</feature>
<reference evidence="15" key="1">
    <citation type="submission" date="2020-06" db="EMBL/GenBank/DDBJ databases">
        <authorList>
            <consortium name="Plant Systems Biology data submission"/>
        </authorList>
    </citation>
    <scope>NUCLEOTIDE SEQUENCE</scope>
    <source>
        <strain evidence="15">D6</strain>
    </source>
</reference>
<dbReference type="InterPro" id="IPR001453">
    <property type="entry name" value="MoaB/Mog_dom"/>
</dbReference>
<name>A0A9N8DIG5_9STRA</name>
<dbReference type="SMART" id="SM00852">
    <property type="entry name" value="MoCF_biosynth"/>
    <property type="match status" value="1"/>
</dbReference>
<evidence type="ECO:0000256" key="2">
    <source>
        <dbReference type="ARBA" id="ARBA00012393"/>
    </source>
</evidence>
<evidence type="ECO:0000256" key="4">
    <source>
        <dbReference type="ARBA" id="ARBA00022643"/>
    </source>
</evidence>